<evidence type="ECO:0000256" key="3">
    <source>
        <dbReference type="ARBA" id="ARBA00022490"/>
    </source>
</evidence>
<dbReference type="OMA" id="WEQVGTS"/>
<name>A0A401SX36_CHIPU</name>
<dbReference type="GO" id="GO:0005737">
    <property type="term" value="C:cytoplasm"/>
    <property type="evidence" value="ECO:0007669"/>
    <property type="project" value="UniProtKB-SubCell"/>
</dbReference>
<keyword evidence="8" id="KW-1185">Reference proteome</keyword>
<evidence type="ECO:0000256" key="5">
    <source>
        <dbReference type="ARBA" id="ARBA00026247"/>
    </source>
</evidence>
<dbReference type="EMBL" id="BEZZ01000648">
    <property type="protein sequence ID" value="GCC34955.1"/>
    <property type="molecule type" value="Genomic_DNA"/>
</dbReference>
<comment type="caution">
    <text evidence="7">The sequence shown here is derived from an EMBL/GenBank/DDBJ whole genome shotgun (WGS) entry which is preliminary data.</text>
</comment>
<dbReference type="STRING" id="137246.A0A401SX36"/>
<reference evidence="7 8" key="1">
    <citation type="journal article" date="2018" name="Nat. Ecol. Evol.">
        <title>Shark genomes provide insights into elasmobranch evolution and the origin of vertebrates.</title>
        <authorList>
            <person name="Hara Y"/>
            <person name="Yamaguchi K"/>
            <person name="Onimaru K"/>
            <person name="Kadota M"/>
            <person name="Koyanagi M"/>
            <person name="Keeley SD"/>
            <person name="Tatsumi K"/>
            <person name="Tanaka K"/>
            <person name="Motone F"/>
            <person name="Kageyama Y"/>
            <person name="Nozu R"/>
            <person name="Adachi N"/>
            <person name="Nishimura O"/>
            <person name="Nakagawa R"/>
            <person name="Tanegashima C"/>
            <person name="Kiyatake I"/>
            <person name="Matsumoto R"/>
            <person name="Murakumo K"/>
            <person name="Nishida K"/>
            <person name="Terakita A"/>
            <person name="Kuratani S"/>
            <person name="Sato K"/>
            <person name="Hyodo S Kuraku.S."/>
        </authorList>
    </citation>
    <scope>NUCLEOTIDE SEQUENCE [LARGE SCALE GENOMIC DNA]</scope>
</reference>
<organism evidence="7 8">
    <name type="scientific">Chiloscyllium punctatum</name>
    <name type="common">Brownbanded bambooshark</name>
    <name type="synonym">Hemiscyllium punctatum</name>
    <dbReference type="NCBI Taxonomy" id="137246"/>
    <lineage>
        <taxon>Eukaryota</taxon>
        <taxon>Metazoa</taxon>
        <taxon>Chordata</taxon>
        <taxon>Craniata</taxon>
        <taxon>Vertebrata</taxon>
        <taxon>Chondrichthyes</taxon>
        <taxon>Elasmobranchii</taxon>
        <taxon>Galeomorphii</taxon>
        <taxon>Galeoidea</taxon>
        <taxon>Orectolobiformes</taxon>
        <taxon>Hemiscylliidae</taxon>
        <taxon>Chiloscyllium</taxon>
    </lineage>
</organism>
<keyword evidence="3" id="KW-0963">Cytoplasm</keyword>
<dbReference type="FunFam" id="3.10.450.50:FF:000007">
    <property type="entry name" value="Nuclear transport factor 2"/>
    <property type="match status" value="1"/>
</dbReference>
<protein>
    <recommendedName>
        <fullName evidence="5">Nuclear transport factor 2</fullName>
    </recommendedName>
</protein>
<evidence type="ECO:0000256" key="1">
    <source>
        <dbReference type="ARBA" id="ARBA00004496"/>
    </source>
</evidence>
<dbReference type="GO" id="GO:0006606">
    <property type="term" value="P:protein import into nucleus"/>
    <property type="evidence" value="ECO:0007669"/>
    <property type="project" value="UniProtKB-ARBA"/>
</dbReference>
<evidence type="ECO:0000256" key="4">
    <source>
        <dbReference type="ARBA" id="ARBA00022927"/>
    </source>
</evidence>
<keyword evidence="4" id="KW-0653">Protein transport</keyword>
<dbReference type="Proteomes" id="UP000287033">
    <property type="component" value="Unassembled WGS sequence"/>
</dbReference>
<evidence type="ECO:0000259" key="6">
    <source>
        <dbReference type="PROSITE" id="PS50177"/>
    </source>
</evidence>
<dbReference type="AlphaFoldDB" id="A0A401SX36"/>
<dbReference type="InterPro" id="IPR018222">
    <property type="entry name" value="Nuclear_transport_factor_2_euk"/>
</dbReference>
<dbReference type="Gene3D" id="3.10.450.50">
    <property type="match status" value="1"/>
</dbReference>
<dbReference type="OrthoDB" id="6507044at2759"/>
<dbReference type="Pfam" id="PF02136">
    <property type="entry name" value="NTF2"/>
    <property type="match status" value="1"/>
</dbReference>
<dbReference type="PANTHER" id="PTHR12612">
    <property type="entry name" value="NUCLEAR TRANSPORT FACTOR 2"/>
    <property type="match status" value="1"/>
</dbReference>
<comment type="subcellular location">
    <subcellularLocation>
        <location evidence="1">Cytoplasm</location>
    </subcellularLocation>
</comment>
<feature type="domain" description="NTF2" evidence="6">
    <location>
        <begin position="69"/>
        <end position="180"/>
    </location>
</feature>
<sequence>MNDRFKIGEIVGMQWFLYKCHWEATDSLHSLTDWSFPLTEEFIDSLIGGWTESSLLYSRMAEHPLWEQIGRSFVHHYYQQFDLDRNQLGTLYSDTSCLTWEGQPFQGKAAIMEKIASLPFQKIQHSITAEDHQPAPDTCVLSMVVGQLKVDDDPVMGFHQLFLLKNDNDKWICTNDMFRLALHNFC</sequence>
<evidence type="ECO:0000313" key="8">
    <source>
        <dbReference type="Proteomes" id="UP000287033"/>
    </source>
</evidence>
<dbReference type="SUPFAM" id="SSF54427">
    <property type="entry name" value="NTF2-like"/>
    <property type="match status" value="1"/>
</dbReference>
<dbReference type="InterPro" id="IPR045875">
    <property type="entry name" value="NTF2"/>
</dbReference>
<proteinExistence type="predicted"/>
<dbReference type="InterPro" id="IPR002075">
    <property type="entry name" value="NTF2_dom"/>
</dbReference>
<dbReference type="CDD" id="cd00780">
    <property type="entry name" value="NTF2"/>
    <property type="match status" value="1"/>
</dbReference>
<accession>A0A401SX36</accession>
<keyword evidence="2" id="KW-0813">Transport</keyword>
<evidence type="ECO:0000313" key="7">
    <source>
        <dbReference type="EMBL" id="GCC34955.1"/>
    </source>
</evidence>
<gene>
    <name evidence="7" type="ORF">chiPu_0013432</name>
</gene>
<dbReference type="InterPro" id="IPR032710">
    <property type="entry name" value="NTF2-like_dom_sf"/>
</dbReference>
<dbReference type="PROSITE" id="PS50177">
    <property type="entry name" value="NTF2_DOMAIN"/>
    <property type="match status" value="1"/>
</dbReference>
<evidence type="ECO:0000256" key="2">
    <source>
        <dbReference type="ARBA" id="ARBA00022448"/>
    </source>
</evidence>